<protein>
    <recommendedName>
        <fullName evidence="4">GLPGLI family protein</fullName>
    </recommendedName>
</protein>
<dbReference type="RefSeq" id="WP_147187911.1">
    <property type="nucleotide sequence ID" value="NZ_CP042435.1"/>
</dbReference>
<evidence type="ECO:0000256" key="1">
    <source>
        <dbReference type="SAM" id="SignalP"/>
    </source>
</evidence>
<dbReference type="EMBL" id="CP042435">
    <property type="protein sequence ID" value="QEC66111.1"/>
    <property type="molecule type" value="Genomic_DNA"/>
</dbReference>
<feature type="chain" id="PRO_5022845328" description="GLPGLI family protein" evidence="1">
    <location>
        <begin position="25"/>
        <end position="251"/>
    </location>
</feature>
<dbReference type="KEGG" id="pgin:FRZ67_01875"/>
<gene>
    <name evidence="2" type="ORF">FRZ67_01875</name>
</gene>
<feature type="signal peptide" evidence="1">
    <location>
        <begin position="1"/>
        <end position="24"/>
    </location>
</feature>
<evidence type="ECO:0008006" key="4">
    <source>
        <dbReference type="Google" id="ProtNLM"/>
    </source>
</evidence>
<evidence type="ECO:0000313" key="3">
    <source>
        <dbReference type="Proteomes" id="UP000321533"/>
    </source>
</evidence>
<accession>A0A5B8V5U0</accession>
<keyword evidence="1" id="KW-0732">Signal</keyword>
<sequence length="251" mass="28650">MRLQPLIRALLANSLLFCISPAHAQYNTTDSLSYLKAKQQAIAFYHTYVKDESGLYNGSQYVVYAQTIQEGIPFFETPEPSKGNVVYTGVLYENVPLLYDILKGQLITLIPSSNYLICLNADKVSNFEILNHKFTRLIKDSGDKTIKTGFYEVLHDGQTTVYKKQTKTVGEDLSQAKLRNFIVESNTFYIKKTNTFYTVSNKKSLLTILKDRKKEVQEFIKKNKLDIRNDKDNALPKIAAFYDSLSTIKNP</sequence>
<dbReference type="AlphaFoldDB" id="A0A5B8V5U0"/>
<name>A0A5B8V5U0_9BACT</name>
<keyword evidence="3" id="KW-1185">Reference proteome</keyword>
<proteinExistence type="predicted"/>
<evidence type="ECO:0000313" key="2">
    <source>
        <dbReference type="EMBL" id="QEC66111.1"/>
    </source>
</evidence>
<organism evidence="2 3">
    <name type="scientific">Panacibacter ginsenosidivorans</name>
    <dbReference type="NCBI Taxonomy" id="1813871"/>
    <lineage>
        <taxon>Bacteria</taxon>
        <taxon>Pseudomonadati</taxon>
        <taxon>Bacteroidota</taxon>
        <taxon>Chitinophagia</taxon>
        <taxon>Chitinophagales</taxon>
        <taxon>Chitinophagaceae</taxon>
        <taxon>Panacibacter</taxon>
    </lineage>
</organism>
<dbReference type="OrthoDB" id="655382at2"/>
<reference evidence="2 3" key="1">
    <citation type="journal article" date="2016" name="Int. J. Syst. Evol. Microbiol.">
        <title>Panacibacter ginsenosidivorans gen. nov., sp. nov., with ginsenoside converting activity isolated from soil of a ginseng field.</title>
        <authorList>
            <person name="Siddiqi M.Z."/>
            <person name="Muhammad Shafi S."/>
            <person name="Choi K.D."/>
            <person name="Im W.T."/>
        </authorList>
    </citation>
    <scope>NUCLEOTIDE SEQUENCE [LARGE SCALE GENOMIC DNA]</scope>
    <source>
        <strain evidence="2 3">Gsoil1550</strain>
    </source>
</reference>
<dbReference type="Proteomes" id="UP000321533">
    <property type="component" value="Chromosome"/>
</dbReference>